<keyword evidence="4" id="KW-1185">Reference proteome</keyword>
<proteinExistence type="predicted"/>
<name>A0ABU9AXG6_9BACT</name>
<evidence type="ECO:0000259" key="2">
    <source>
        <dbReference type="Pfam" id="PF02698"/>
    </source>
</evidence>
<dbReference type="InterPro" id="IPR003848">
    <property type="entry name" value="DUF218"/>
</dbReference>
<comment type="caution">
    <text evidence="3">The sequence shown here is derived from an EMBL/GenBank/DDBJ whole genome shotgun (WGS) entry which is preliminary data.</text>
</comment>
<reference evidence="3 4" key="1">
    <citation type="submission" date="2024-04" db="EMBL/GenBank/DDBJ databases">
        <title>Luteolibacter sp. isolated from soil.</title>
        <authorList>
            <person name="An J."/>
        </authorList>
    </citation>
    <scope>NUCLEOTIDE SEQUENCE [LARGE SCALE GENOMIC DNA]</scope>
    <source>
        <strain evidence="3 4">Y139</strain>
    </source>
</reference>
<protein>
    <submittedName>
        <fullName evidence="3">ElyC/SanA/YdcF family protein</fullName>
    </submittedName>
</protein>
<feature type="transmembrane region" description="Helical" evidence="1">
    <location>
        <begin position="22"/>
        <end position="42"/>
    </location>
</feature>
<keyword evidence="1" id="KW-0812">Transmembrane</keyword>
<dbReference type="RefSeq" id="WP_341406193.1">
    <property type="nucleotide sequence ID" value="NZ_JBBUKT010000007.1"/>
</dbReference>
<dbReference type="Pfam" id="PF02698">
    <property type="entry name" value="DUF218"/>
    <property type="match status" value="1"/>
</dbReference>
<dbReference type="EMBL" id="JBBUKT010000007">
    <property type="protein sequence ID" value="MEK7952436.1"/>
    <property type="molecule type" value="Genomic_DNA"/>
</dbReference>
<dbReference type="Proteomes" id="UP001371305">
    <property type="component" value="Unassembled WGS sequence"/>
</dbReference>
<sequence>METGRAEGVTWKPAWKRWLKRIFITAGVLGLLGVGFIAWANFAAVHAGSGKLFDDVSKVPAGKVALLFGTDDRFQGRENLYFRYRIDAAEALWKAGKIRLILVSGDNSEKYYNEPEKMKKALIERGIPKDRIVCDYAGLRTLDSVVRAKEVFGLTDVLFISQRFHNERAAYLAMANGMTCVGFNARDVAGQGGLKTKLREVGARVKMWLDVRILGTKPKHLGEKIPLPE</sequence>
<organism evidence="3 4">
    <name type="scientific">Luteolibacter soli</name>
    <dbReference type="NCBI Taxonomy" id="3135280"/>
    <lineage>
        <taxon>Bacteria</taxon>
        <taxon>Pseudomonadati</taxon>
        <taxon>Verrucomicrobiota</taxon>
        <taxon>Verrucomicrobiia</taxon>
        <taxon>Verrucomicrobiales</taxon>
        <taxon>Verrucomicrobiaceae</taxon>
        <taxon>Luteolibacter</taxon>
    </lineage>
</organism>
<evidence type="ECO:0000313" key="3">
    <source>
        <dbReference type="EMBL" id="MEK7952436.1"/>
    </source>
</evidence>
<dbReference type="PANTHER" id="PTHR30336">
    <property type="entry name" value="INNER MEMBRANE PROTEIN, PROBABLE PERMEASE"/>
    <property type="match status" value="1"/>
</dbReference>
<keyword evidence="1" id="KW-1133">Transmembrane helix</keyword>
<dbReference type="CDD" id="cd06259">
    <property type="entry name" value="YdcF-like"/>
    <property type="match status" value="1"/>
</dbReference>
<evidence type="ECO:0000256" key="1">
    <source>
        <dbReference type="SAM" id="Phobius"/>
    </source>
</evidence>
<keyword evidence="1" id="KW-0472">Membrane</keyword>
<dbReference type="InterPro" id="IPR051599">
    <property type="entry name" value="Cell_Envelope_Assoc"/>
</dbReference>
<feature type="domain" description="DUF218" evidence="2">
    <location>
        <begin position="80"/>
        <end position="180"/>
    </location>
</feature>
<evidence type="ECO:0000313" key="4">
    <source>
        <dbReference type="Proteomes" id="UP001371305"/>
    </source>
</evidence>
<accession>A0ABU9AXG6</accession>
<gene>
    <name evidence="3" type="ORF">WKV53_18130</name>
</gene>
<dbReference type="PANTHER" id="PTHR30336:SF6">
    <property type="entry name" value="INTEGRAL MEMBRANE PROTEIN"/>
    <property type="match status" value="1"/>
</dbReference>